<name>A0A482X2U8_LAOST</name>
<dbReference type="Proteomes" id="UP000291343">
    <property type="component" value="Unassembled WGS sequence"/>
</dbReference>
<dbReference type="FunFam" id="3.30.160.20:FF:000007">
    <property type="entry name" value="Double-stranded RNA-binding protein Staufen homolog 1"/>
    <property type="match status" value="1"/>
</dbReference>
<dbReference type="STRING" id="195883.A0A482X2U8"/>
<dbReference type="GO" id="GO:0008251">
    <property type="term" value="F:tRNA-specific adenosine deaminase activity"/>
    <property type="evidence" value="ECO:0007669"/>
    <property type="project" value="TreeGrafter"/>
</dbReference>
<dbReference type="SUPFAM" id="SSF54768">
    <property type="entry name" value="dsRNA-binding domain-like"/>
    <property type="match status" value="2"/>
</dbReference>
<dbReference type="GO" id="GO:0006382">
    <property type="term" value="P:adenosine to inosine editing"/>
    <property type="evidence" value="ECO:0007669"/>
    <property type="project" value="TreeGrafter"/>
</dbReference>
<dbReference type="GO" id="GO:0003725">
    <property type="term" value="F:double-stranded RNA binding"/>
    <property type="evidence" value="ECO:0007669"/>
    <property type="project" value="TreeGrafter"/>
</dbReference>
<dbReference type="SMR" id="A0A482X2U8"/>
<dbReference type="GO" id="GO:0005737">
    <property type="term" value="C:cytoplasm"/>
    <property type="evidence" value="ECO:0007669"/>
    <property type="project" value="TreeGrafter"/>
</dbReference>
<protein>
    <recommendedName>
        <fullName evidence="3">DRBM domain-containing protein</fullName>
    </recommendedName>
</protein>
<sequence length="216" mass="23013">MKLGLNYKLVEAIGPVHCPMFTMAVEVNGQVFKGKGRNKKLAKQAAAEAALASFIQFPDDINHHHLLPPAAPGGAASALASAPAEDVDFASDITDTDITIYNALKNNVVDYTKTKESSSNGERGGGGDLKLSTLIADKSPVMVLNDLRPGKVKYECVSSEGEVFAKFTMTVTVEDKVFEGTDRQTGPIRAWAGDACAERNRDVVVVSLSFNVGIDP</sequence>
<comment type="caution">
    <text evidence="4">The sequence shown here is derived from an EMBL/GenBank/DDBJ whole genome shotgun (WGS) entry which is preliminary data.</text>
</comment>
<keyword evidence="5" id="KW-1185">Reference proteome</keyword>
<dbReference type="Gene3D" id="3.30.160.20">
    <property type="match status" value="2"/>
</dbReference>
<dbReference type="InterPro" id="IPR014720">
    <property type="entry name" value="dsRBD_dom"/>
</dbReference>
<dbReference type="GO" id="GO:0006396">
    <property type="term" value="P:RNA processing"/>
    <property type="evidence" value="ECO:0007669"/>
    <property type="project" value="TreeGrafter"/>
</dbReference>
<evidence type="ECO:0000313" key="4">
    <source>
        <dbReference type="EMBL" id="RZF40215.1"/>
    </source>
</evidence>
<dbReference type="AlphaFoldDB" id="A0A482X2U8"/>
<dbReference type="GO" id="GO:0010468">
    <property type="term" value="P:regulation of gene expression"/>
    <property type="evidence" value="ECO:0007669"/>
    <property type="project" value="UniProtKB-ARBA"/>
</dbReference>
<proteinExistence type="predicted"/>
<accession>A0A482X2U8</accession>
<dbReference type="Pfam" id="PF00035">
    <property type="entry name" value="dsrm"/>
    <property type="match status" value="1"/>
</dbReference>
<evidence type="ECO:0000256" key="2">
    <source>
        <dbReference type="PROSITE-ProRule" id="PRU00266"/>
    </source>
</evidence>
<dbReference type="GO" id="GO:0005730">
    <property type="term" value="C:nucleolus"/>
    <property type="evidence" value="ECO:0007669"/>
    <property type="project" value="TreeGrafter"/>
</dbReference>
<evidence type="ECO:0000313" key="5">
    <source>
        <dbReference type="Proteomes" id="UP000291343"/>
    </source>
</evidence>
<dbReference type="SMART" id="SM00358">
    <property type="entry name" value="DSRM"/>
    <property type="match status" value="1"/>
</dbReference>
<dbReference type="EMBL" id="QKKF02018955">
    <property type="protein sequence ID" value="RZF40215.1"/>
    <property type="molecule type" value="Genomic_DNA"/>
</dbReference>
<dbReference type="GO" id="GO:0003726">
    <property type="term" value="F:double-stranded RNA adenosine deaminase activity"/>
    <property type="evidence" value="ECO:0007669"/>
    <property type="project" value="TreeGrafter"/>
</dbReference>
<feature type="domain" description="DRBM" evidence="3">
    <location>
        <begin position="1"/>
        <end position="56"/>
    </location>
</feature>
<organism evidence="4 5">
    <name type="scientific">Laodelphax striatellus</name>
    <name type="common">Small brown planthopper</name>
    <name type="synonym">Delphax striatella</name>
    <dbReference type="NCBI Taxonomy" id="195883"/>
    <lineage>
        <taxon>Eukaryota</taxon>
        <taxon>Metazoa</taxon>
        <taxon>Ecdysozoa</taxon>
        <taxon>Arthropoda</taxon>
        <taxon>Hexapoda</taxon>
        <taxon>Insecta</taxon>
        <taxon>Pterygota</taxon>
        <taxon>Neoptera</taxon>
        <taxon>Paraneoptera</taxon>
        <taxon>Hemiptera</taxon>
        <taxon>Auchenorrhyncha</taxon>
        <taxon>Fulgoroidea</taxon>
        <taxon>Delphacidae</taxon>
        <taxon>Criomorphinae</taxon>
        <taxon>Laodelphax</taxon>
    </lineage>
</organism>
<dbReference type="PANTHER" id="PTHR10910:SF62">
    <property type="entry name" value="AT07585P-RELATED"/>
    <property type="match status" value="1"/>
</dbReference>
<dbReference type="PROSITE" id="PS50137">
    <property type="entry name" value="DS_RBD"/>
    <property type="match status" value="1"/>
</dbReference>
<evidence type="ECO:0000256" key="1">
    <source>
        <dbReference type="ARBA" id="ARBA00022884"/>
    </source>
</evidence>
<evidence type="ECO:0000259" key="3">
    <source>
        <dbReference type="PROSITE" id="PS50137"/>
    </source>
</evidence>
<keyword evidence="1 2" id="KW-0694">RNA-binding</keyword>
<gene>
    <name evidence="4" type="ORF">LSTR_LSTR011989</name>
</gene>
<dbReference type="PANTHER" id="PTHR10910">
    <property type="entry name" value="EUKARYOTE SPECIFIC DSRNA BINDING PROTEIN"/>
    <property type="match status" value="1"/>
</dbReference>
<reference evidence="4 5" key="1">
    <citation type="journal article" date="2017" name="Gigascience">
        <title>Genome sequence of the small brown planthopper, Laodelphax striatellus.</title>
        <authorList>
            <person name="Zhu J."/>
            <person name="Jiang F."/>
            <person name="Wang X."/>
            <person name="Yang P."/>
            <person name="Bao Y."/>
            <person name="Zhao W."/>
            <person name="Wang W."/>
            <person name="Lu H."/>
            <person name="Wang Q."/>
            <person name="Cui N."/>
            <person name="Li J."/>
            <person name="Chen X."/>
            <person name="Luo L."/>
            <person name="Yu J."/>
            <person name="Kang L."/>
            <person name="Cui F."/>
        </authorList>
    </citation>
    <scope>NUCLEOTIDE SEQUENCE [LARGE SCALE GENOMIC DNA]</scope>
    <source>
        <strain evidence="4">Lst14</strain>
    </source>
</reference>
<dbReference type="OrthoDB" id="5961559at2759"/>
<dbReference type="InParanoid" id="A0A482X2U8"/>